<evidence type="ECO:0000256" key="4">
    <source>
        <dbReference type="ARBA" id="ARBA00023125"/>
    </source>
</evidence>
<keyword evidence="13" id="KW-1185">Reference proteome</keyword>
<dbReference type="AlphaFoldDB" id="A0A1X7TF02"/>
<dbReference type="GO" id="GO:0000724">
    <property type="term" value="P:double-strand break repair via homologous recombination"/>
    <property type="evidence" value="ECO:0007669"/>
    <property type="project" value="TreeGrafter"/>
</dbReference>
<feature type="domain" description="Helicase ATP-binding" evidence="10">
    <location>
        <begin position="47"/>
        <end position="223"/>
    </location>
</feature>
<reference evidence="13" key="1">
    <citation type="journal article" date="2010" name="Nature">
        <title>The Amphimedon queenslandica genome and the evolution of animal complexity.</title>
        <authorList>
            <person name="Srivastava M."/>
            <person name="Simakov O."/>
            <person name="Chapman J."/>
            <person name="Fahey B."/>
            <person name="Gauthier M.E."/>
            <person name="Mitros T."/>
            <person name="Richards G.S."/>
            <person name="Conaco C."/>
            <person name="Dacre M."/>
            <person name="Hellsten U."/>
            <person name="Larroux C."/>
            <person name="Putnam N.H."/>
            <person name="Stanke M."/>
            <person name="Adamska M."/>
            <person name="Darling A."/>
            <person name="Degnan S.M."/>
            <person name="Oakley T.H."/>
            <person name="Plachetzki D.C."/>
            <person name="Zhai Y."/>
            <person name="Adamski M."/>
            <person name="Calcino A."/>
            <person name="Cummins S.F."/>
            <person name="Goodstein D.M."/>
            <person name="Harris C."/>
            <person name="Jackson D.J."/>
            <person name="Leys S.P."/>
            <person name="Shu S."/>
            <person name="Woodcroft B.J."/>
            <person name="Vervoort M."/>
            <person name="Kosik K.S."/>
            <person name="Manning G."/>
            <person name="Degnan B.M."/>
            <person name="Rokhsar D.S."/>
        </authorList>
    </citation>
    <scope>NUCLEOTIDE SEQUENCE [LARGE SCALE GENOMIC DNA]</scope>
</reference>
<keyword evidence="4" id="KW-0238">DNA-binding</keyword>
<evidence type="ECO:0000256" key="3">
    <source>
        <dbReference type="ARBA" id="ARBA00022840"/>
    </source>
</evidence>
<proteinExistence type="inferred from homology"/>
<comment type="similarity">
    <text evidence="1">Belongs to the helicase family. RecQ subfamily.</text>
</comment>
<comment type="catalytic activity">
    <reaction evidence="7">
        <text>Couples ATP hydrolysis with the unwinding of duplex DNA by translocating in the 3'-5' direction.</text>
        <dbReference type="EC" id="5.6.2.4"/>
    </reaction>
</comment>
<dbReference type="InterPro" id="IPR011545">
    <property type="entry name" value="DEAD/DEAH_box_helicase_dom"/>
</dbReference>
<dbReference type="PROSITE" id="PS51194">
    <property type="entry name" value="HELICASE_CTER"/>
    <property type="match status" value="1"/>
</dbReference>
<dbReference type="Pfam" id="PF00270">
    <property type="entry name" value="DEAD"/>
    <property type="match status" value="1"/>
</dbReference>
<dbReference type="InParanoid" id="A0A1X7TF02"/>
<dbReference type="Gene3D" id="3.40.50.300">
    <property type="entry name" value="P-loop containing nucleotide triphosphate hydrolases"/>
    <property type="match status" value="2"/>
</dbReference>
<dbReference type="GO" id="GO:0043138">
    <property type="term" value="F:3'-5' DNA helicase activity"/>
    <property type="evidence" value="ECO:0007669"/>
    <property type="project" value="UniProtKB-EC"/>
</dbReference>
<dbReference type="OMA" id="DEWHNIL"/>
<dbReference type="EnsemblMetazoa" id="XM_020004353.1">
    <property type="protein sequence ID" value="XP_019859912.1"/>
    <property type="gene ID" value="LOC100641607"/>
</dbReference>
<organism evidence="12">
    <name type="scientific">Amphimedon queenslandica</name>
    <name type="common">Sponge</name>
    <dbReference type="NCBI Taxonomy" id="400682"/>
    <lineage>
        <taxon>Eukaryota</taxon>
        <taxon>Metazoa</taxon>
        <taxon>Porifera</taxon>
        <taxon>Demospongiae</taxon>
        <taxon>Heteroscleromorpha</taxon>
        <taxon>Haplosclerida</taxon>
        <taxon>Niphatidae</taxon>
        <taxon>Amphimedon</taxon>
    </lineage>
</organism>
<feature type="domain" description="Helicase C-terminal" evidence="11">
    <location>
        <begin position="244"/>
        <end position="419"/>
    </location>
</feature>
<evidence type="ECO:0000259" key="10">
    <source>
        <dbReference type="PROSITE" id="PS51192"/>
    </source>
</evidence>
<dbReference type="EnsemblMetazoa" id="Aqu2.1.13221_001">
    <property type="protein sequence ID" value="Aqu2.1.13221_001"/>
    <property type="gene ID" value="Aqu2.1.13221"/>
</dbReference>
<dbReference type="PANTHER" id="PTHR13710:SF153">
    <property type="entry name" value="RECQ-LIKE DNA HELICASE BLM"/>
    <property type="match status" value="1"/>
</dbReference>
<evidence type="ECO:0000256" key="8">
    <source>
        <dbReference type="ARBA" id="ARBA00034808"/>
    </source>
</evidence>
<evidence type="ECO:0000256" key="2">
    <source>
        <dbReference type="ARBA" id="ARBA00022741"/>
    </source>
</evidence>
<keyword evidence="6" id="KW-0539">Nucleus</keyword>
<evidence type="ECO:0000259" key="11">
    <source>
        <dbReference type="PROSITE" id="PS51194"/>
    </source>
</evidence>
<dbReference type="GO" id="GO:0005694">
    <property type="term" value="C:chromosome"/>
    <property type="evidence" value="ECO:0007669"/>
    <property type="project" value="TreeGrafter"/>
</dbReference>
<dbReference type="eggNOG" id="KOG0351">
    <property type="taxonomic scope" value="Eukaryota"/>
</dbReference>
<dbReference type="SUPFAM" id="SSF52540">
    <property type="entry name" value="P-loop containing nucleoside triphosphate hydrolases"/>
    <property type="match status" value="1"/>
</dbReference>
<dbReference type="SMART" id="SM00487">
    <property type="entry name" value="DEXDc"/>
    <property type="match status" value="1"/>
</dbReference>
<dbReference type="Pfam" id="PF00271">
    <property type="entry name" value="Helicase_C"/>
    <property type="match status" value="1"/>
</dbReference>
<dbReference type="InterPro" id="IPR001650">
    <property type="entry name" value="Helicase_C-like"/>
</dbReference>
<dbReference type="GO" id="GO:0009378">
    <property type="term" value="F:four-way junction helicase activity"/>
    <property type="evidence" value="ECO:0007669"/>
    <property type="project" value="TreeGrafter"/>
</dbReference>
<dbReference type="PROSITE" id="PS51192">
    <property type="entry name" value="HELICASE_ATP_BIND_1"/>
    <property type="match status" value="1"/>
</dbReference>
<dbReference type="GO" id="GO:0005737">
    <property type="term" value="C:cytoplasm"/>
    <property type="evidence" value="ECO:0007669"/>
    <property type="project" value="TreeGrafter"/>
</dbReference>
<dbReference type="InterPro" id="IPR014001">
    <property type="entry name" value="Helicase_ATP-bd"/>
</dbReference>
<sequence>MAEQRGIKRARREKDEETSLRKFEDALHLCTAKFGYNTLRNEQRIAVLSFFKGNDVFVCLPTGYGKSFCYYCLPLLFDFLNDKSSWSVVIVVSPLVALMTDQVGFLKSKGFTAVICNSCAEAEQSSIANGDFQFVFTNPETLFDKNWTDVFTSSTLQDRLVALVIDEAHCVKKWGTEFRKEFGRLGDLRGFFPPSVHFMALTATASNSVQKHITRLLGMSRPQMVIRSPDKPNIYYSVSEKCGTLEEIFKPLIEELRVSRINTKRTIVFCRTLKDCSDLYLFFRYTMGKEFNEPIGVADFPIFRLVDMFSACNTPGLKQSILSSFSNPSGILRIVIATIAFGMGIDCPNVQRVIHWGPPSDLESYIQETGRAGRDGSKAYAELLFSKRDTGVSFMEPSMKSYCQNVDVCRREVLFRDFEIASPSKKPLGCLCCDICAMVCSCSDCQFNDCTV</sequence>
<evidence type="ECO:0000313" key="12">
    <source>
        <dbReference type="EnsemblMetazoa" id="Aqu2.1.13221_001"/>
    </source>
</evidence>
<dbReference type="OrthoDB" id="5985619at2759"/>
<dbReference type="KEGG" id="aqu:100641607"/>
<dbReference type="PANTHER" id="PTHR13710">
    <property type="entry name" value="DNA HELICASE RECQ FAMILY MEMBER"/>
    <property type="match status" value="1"/>
</dbReference>
<dbReference type="SMART" id="SM00490">
    <property type="entry name" value="HELICc"/>
    <property type="match status" value="1"/>
</dbReference>
<keyword evidence="5" id="KW-0413">Isomerase</keyword>
<accession>A0A1X7TF02</accession>
<evidence type="ECO:0000256" key="1">
    <source>
        <dbReference type="ARBA" id="ARBA00005446"/>
    </source>
</evidence>
<dbReference type="Proteomes" id="UP000007879">
    <property type="component" value="Unassembled WGS sequence"/>
</dbReference>
<gene>
    <name evidence="12" type="primary">100641607</name>
</gene>
<evidence type="ECO:0000256" key="9">
    <source>
        <dbReference type="ARBA" id="ARBA00044542"/>
    </source>
</evidence>
<dbReference type="STRING" id="400682.A0A1X7TF02"/>
<keyword evidence="2" id="KW-0547">Nucleotide-binding</keyword>
<evidence type="ECO:0000313" key="13">
    <source>
        <dbReference type="Proteomes" id="UP000007879"/>
    </source>
</evidence>
<dbReference type="InterPro" id="IPR027417">
    <property type="entry name" value="P-loop_NTPase"/>
</dbReference>
<protein>
    <recommendedName>
        <fullName evidence="8">DNA 3'-5' helicase</fullName>
        <ecNumber evidence="8">5.6.2.4</ecNumber>
    </recommendedName>
    <alternativeName>
        <fullName evidence="9">DNA 3'-5' helicase BLM</fullName>
    </alternativeName>
</protein>
<keyword evidence="3" id="KW-0067">ATP-binding</keyword>
<dbReference type="GO" id="GO:0003677">
    <property type="term" value="F:DNA binding"/>
    <property type="evidence" value="ECO:0007669"/>
    <property type="project" value="UniProtKB-KW"/>
</dbReference>
<evidence type="ECO:0000256" key="5">
    <source>
        <dbReference type="ARBA" id="ARBA00023235"/>
    </source>
</evidence>
<evidence type="ECO:0000256" key="6">
    <source>
        <dbReference type="ARBA" id="ARBA00023242"/>
    </source>
</evidence>
<evidence type="ECO:0000256" key="7">
    <source>
        <dbReference type="ARBA" id="ARBA00034617"/>
    </source>
</evidence>
<name>A0A1X7TF02_AMPQE</name>
<reference evidence="12" key="2">
    <citation type="submission" date="2017-05" db="UniProtKB">
        <authorList>
            <consortium name="EnsemblMetazoa"/>
        </authorList>
    </citation>
    <scope>IDENTIFICATION</scope>
</reference>
<dbReference type="EC" id="5.6.2.4" evidence="8"/>
<dbReference type="GO" id="GO:0005634">
    <property type="term" value="C:nucleus"/>
    <property type="evidence" value="ECO:0007669"/>
    <property type="project" value="TreeGrafter"/>
</dbReference>
<dbReference type="GO" id="GO:0005524">
    <property type="term" value="F:ATP binding"/>
    <property type="evidence" value="ECO:0007669"/>
    <property type="project" value="UniProtKB-KW"/>
</dbReference>